<dbReference type="RefSeq" id="WP_145199677.1">
    <property type="nucleotide sequence ID" value="NZ_CP036267.1"/>
</dbReference>
<feature type="binding site" evidence="7">
    <location>
        <position position="68"/>
    </location>
    <ligand>
        <name>S-adenosyl-L-methionine</name>
        <dbReference type="ChEBI" id="CHEBI:59789"/>
    </ligand>
</feature>
<dbReference type="NCBIfam" id="TIGR00091">
    <property type="entry name" value="tRNA (guanosine(46)-N7)-methyltransferase TrmB"/>
    <property type="match status" value="1"/>
</dbReference>
<dbReference type="Pfam" id="PF02390">
    <property type="entry name" value="Methyltransf_4"/>
    <property type="match status" value="1"/>
</dbReference>
<dbReference type="HAMAP" id="MF_01057">
    <property type="entry name" value="tRNA_methyltr_TrmB"/>
    <property type="match status" value="1"/>
</dbReference>
<dbReference type="GO" id="GO:0043527">
    <property type="term" value="C:tRNA methyltransferase complex"/>
    <property type="evidence" value="ECO:0007669"/>
    <property type="project" value="TreeGrafter"/>
</dbReference>
<protein>
    <recommendedName>
        <fullName evidence="7">tRNA (guanine-N(7)-)-methyltransferase</fullName>
        <ecNumber evidence="7">2.1.1.33</ecNumber>
    </recommendedName>
    <alternativeName>
        <fullName evidence="7">tRNA (guanine(46)-N(7))-methyltransferase</fullName>
    </alternativeName>
    <alternativeName>
        <fullName evidence="7">tRNA(m7G46)-methyltransferase</fullName>
    </alternativeName>
</protein>
<keyword evidence="10" id="KW-1185">Reference proteome</keyword>
<feature type="binding site" evidence="7">
    <location>
        <position position="154"/>
    </location>
    <ligand>
        <name>substrate</name>
    </ligand>
</feature>
<evidence type="ECO:0000313" key="10">
    <source>
        <dbReference type="Proteomes" id="UP000315724"/>
    </source>
</evidence>
<dbReference type="PANTHER" id="PTHR23417:SF14">
    <property type="entry name" value="PENTACOTRIPEPTIDE-REPEAT REGION OF PRORP DOMAIN-CONTAINING PROTEIN"/>
    <property type="match status" value="1"/>
</dbReference>
<dbReference type="InterPro" id="IPR003358">
    <property type="entry name" value="tRNA_(Gua-N-7)_MeTrfase_Trmb"/>
</dbReference>
<keyword evidence="6 7" id="KW-0819">tRNA processing</keyword>
<comment type="similarity">
    <text evidence="7">Belongs to the class I-like SAM-binding methyltransferase superfamily. TrmB family.</text>
</comment>
<evidence type="ECO:0000256" key="5">
    <source>
        <dbReference type="ARBA" id="ARBA00022691"/>
    </source>
</evidence>
<dbReference type="CDD" id="cd02440">
    <property type="entry name" value="AdoMet_MTases"/>
    <property type="match status" value="1"/>
</dbReference>
<organism evidence="9 10">
    <name type="scientific">Thalassoglobus polymorphus</name>
    <dbReference type="NCBI Taxonomy" id="2527994"/>
    <lineage>
        <taxon>Bacteria</taxon>
        <taxon>Pseudomonadati</taxon>
        <taxon>Planctomycetota</taxon>
        <taxon>Planctomycetia</taxon>
        <taxon>Planctomycetales</taxon>
        <taxon>Planctomycetaceae</taxon>
        <taxon>Thalassoglobus</taxon>
    </lineage>
</organism>
<comment type="catalytic activity">
    <reaction evidence="1 7">
        <text>guanosine(46) in tRNA + S-adenosyl-L-methionine = N(7)-methylguanosine(46) in tRNA + S-adenosyl-L-homocysteine</text>
        <dbReference type="Rhea" id="RHEA:42708"/>
        <dbReference type="Rhea" id="RHEA-COMP:10188"/>
        <dbReference type="Rhea" id="RHEA-COMP:10189"/>
        <dbReference type="ChEBI" id="CHEBI:57856"/>
        <dbReference type="ChEBI" id="CHEBI:59789"/>
        <dbReference type="ChEBI" id="CHEBI:74269"/>
        <dbReference type="ChEBI" id="CHEBI:74480"/>
        <dbReference type="EC" id="2.1.1.33"/>
    </reaction>
</comment>
<keyword evidence="3 7" id="KW-0489">Methyltransferase</keyword>
<dbReference type="SUPFAM" id="SSF53335">
    <property type="entry name" value="S-adenosyl-L-methionine-dependent methyltransferases"/>
    <property type="match status" value="1"/>
</dbReference>
<gene>
    <name evidence="7 9" type="primary">trmB</name>
    <name evidence="9" type="ORF">Mal48_26690</name>
</gene>
<name>A0A517QP60_9PLAN</name>
<dbReference type="KEGG" id="tpol:Mal48_26690"/>
<dbReference type="EC" id="2.1.1.33" evidence="7"/>
<dbReference type="Proteomes" id="UP000315724">
    <property type="component" value="Chromosome"/>
</dbReference>
<evidence type="ECO:0000256" key="8">
    <source>
        <dbReference type="SAM" id="MobiDB-lite"/>
    </source>
</evidence>
<dbReference type="InterPro" id="IPR055361">
    <property type="entry name" value="tRNA_methyltr_TrmB_bact"/>
</dbReference>
<feature type="binding site" evidence="7">
    <location>
        <position position="118"/>
    </location>
    <ligand>
        <name>S-adenosyl-L-methionine</name>
        <dbReference type="ChEBI" id="CHEBI:59789"/>
    </ligand>
</feature>
<evidence type="ECO:0000256" key="6">
    <source>
        <dbReference type="ARBA" id="ARBA00022694"/>
    </source>
</evidence>
<evidence type="ECO:0000256" key="2">
    <source>
        <dbReference type="ARBA" id="ARBA00003015"/>
    </source>
</evidence>
<keyword evidence="4 7" id="KW-0808">Transferase</keyword>
<evidence type="ECO:0000256" key="4">
    <source>
        <dbReference type="ARBA" id="ARBA00022679"/>
    </source>
</evidence>
<comment type="caution">
    <text evidence="7">Lacks conserved residue(s) required for the propagation of feature annotation.</text>
</comment>
<dbReference type="AlphaFoldDB" id="A0A517QP60"/>
<evidence type="ECO:0000313" key="9">
    <source>
        <dbReference type="EMBL" id="QDT33416.1"/>
    </source>
</evidence>
<keyword evidence="5 7" id="KW-0949">S-adenosyl-L-methionine</keyword>
<comment type="pathway">
    <text evidence="7">tRNA modification; N(7)-methylguanine-tRNA biosynthesis.</text>
</comment>
<dbReference type="PROSITE" id="PS51625">
    <property type="entry name" value="SAM_MT_TRMB"/>
    <property type="match status" value="1"/>
</dbReference>
<sequence>MQTNPPPTNLKPFFLAMDDLFEEYDGKLDWPTFFGNDNPVEIDVGCGRGLFVVTASEMHPERNFLGIEIDFREGRRGAARLKRRNLTNACVIGGDANVPFTKMIEPHSVDAIHVYFPDPWWKRKHRSRRVFNDVFVNLCSNLLVPGGLLHSWTDVEEYFEDISALMNHHEDFESLPTPEERDPEHDMDYQTSYERKKRKLGLPIHRGKWQRKPIS</sequence>
<dbReference type="Gene3D" id="3.40.50.150">
    <property type="entry name" value="Vaccinia Virus protein VP39"/>
    <property type="match status" value="1"/>
</dbReference>
<proteinExistence type="inferred from homology"/>
<dbReference type="InterPro" id="IPR029063">
    <property type="entry name" value="SAM-dependent_MTases_sf"/>
</dbReference>
<feature type="binding site" evidence="7">
    <location>
        <position position="95"/>
    </location>
    <ligand>
        <name>S-adenosyl-L-methionine</name>
        <dbReference type="ChEBI" id="CHEBI:59789"/>
    </ligand>
</feature>
<feature type="binding site" evidence="7">
    <location>
        <position position="122"/>
    </location>
    <ligand>
        <name>substrate</name>
    </ligand>
</feature>
<feature type="binding site" evidence="7">
    <location>
        <position position="43"/>
    </location>
    <ligand>
        <name>S-adenosyl-L-methionine</name>
        <dbReference type="ChEBI" id="CHEBI:59789"/>
    </ligand>
</feature>
<dbReference type="UniPathway" id="UPA00989"/>
<comment type="function">
    <text evidence="2 7">Catalyzes the formation of N(7)-methylguanine at position 46 (m7G46) in tRNA.</text>
</comment>
<reference evidence="9 10" key="1">
    <citation type="submission" date="2019-02" db="EMBL/GenBank/DDBJ databases">
        <title>Deep-cultivation of Planctomycetes and their phenomic and genomic characterization uncovers novel biology.</title>
        <authorList>
            <person name="Wiegand S."/>
            <person name="Jogler M."/>
            <person name="Boedeker C."/>
            <person name="Pinto D."/>
            <person name="Vollmers J."/>
            <person name="Rivas-Marin E."/>
            <person name="Kohn T."/>
            <person name="Peeters S.H."/>
            <person name="Heuer A."/>
            <person name="Rast P."/>
            <person name="Oberbeckmann S."/>
            <person name="Bunk B."/>
            <person name="Jeske O."/>
            <person name="Meyerdierks A."/>
            <person name="Storesund J.E."/>
            <person name="Kallscheuer N."/>
            <person name="Luecker S."/>
            <person name="Lage O.M."/>
            <person name="Pohl T."/>
            <person name="Merkel B.J."/>
            <person name="Hornburger P."/>
            <person name="Mueller R.-W."/>
            <person name="Bruemmer F."/>
            <person name="Labrenz M."/>
            <person name="Spormann A.M."/>
            <person name="Op den Camp H."/>
            <person name="Overmann J."/>
            <person name="Amann R."/>
            <person name="Jetten M.S.M."/>
            <person name="Mascher T."/>
            <person name="Medema M.H."/>
            <person name="Devos D.P."/>
            <person name="Kaster A.-K."/>
            <person name="Ovreas L."/>
            <person name="Rohde M."/>
            <person name="Galperin M.Y."/>
            <person name="Jogler C."/>
        </authorList>
    </citation>
    <scope>NUCLEOTIDE SEQUENCE [LARGE SCALE GENOMIC DNA]</scope>
    <source>
        <strain evidence="9 10">Mal48</strain>
    </source>
</reference>
<evidence type="ECO:0000256" key="7">
    <source>
        <dbReference type="HAMAP-Rule" id="MF_01057"/>
    </source>
</evidence>
<dbReference type="PANTHER" id="PTHR23417">
    <property type="entry name" value="3-DEOXY-D-MANNO-OCTULOSONIC-ACID TRANSFERASE/TRNA GUANINE-N 7 - -METHYLTRANSFERASE"/>
    <property type="match status" value="1"/>
</dbReference>
<feature type="binding site" evidence="7">
    <location>
        <begin position="191"/>
        <end position="194"/>
    </location>
    <ligand>
        <name>substrate</name>
    </ligand>
</feature>
<feature type="region of interest" description="Disordered" evidence="8">
    <location>
        <begin position="172"/>
        <end position="192"/>
    </location>
</feature>
<evidence type="ECO:0000256" key="3">
    <source>
        <dbReference type="ARBA" id="ARBA00022603"/>
    </source>
</evidence>
<feature type="compositionally biased region" description="Basic and acidic residues" evidence="8">
    <location>
        <begin position="172"/>
        <end position="188"/>
    </location>
</feature>
<accession>A0A517QP60</accession>
<dbReference type="GO" id="GO:0008176">
    <property type="term" value="F:tRNA (guanine(46)-N7)-methyltransferase activity"/>
    <property type="evidence" value="ECO:0007669"/>
    <property type="project" value="UniProtKB-UniRule"/>
</dbReference>
<dbReference type="OrthoDB" id="9802090at2"/>
<dbReference type="EMBL" id="CP036267">
    <property type="protein sequence ID" value="QDT33416.1"/>
    <property type="molecule type" value="Genomic_DNA"/>
</dbReference>
<evidence type="ECO:0000256" key="1">
    <source>
        <dbReference type="ARBA" id="ARBA00000142"/>
    </source>
</evidence>